<feature type="region of interest" description="Disordered" evidence="1">
    <location>
        <begin position="229"/>
        <end position="255"/>
    </location>
</feature>
<evidence type="ECO:0000256" key="1">
    <source>
        <dbReference type="SAM" id="MobiDB-lite"/>
    </source>
</evidence>
<gene>
    <name evidence="3" type="ORF">LYB30171_00357</name>
</gene>
<reference evidence="3 4" key="1">
    <citation type="submission" date="2021-04" db="EMBL/GenBank/DDBJ databases">
        <authorList>
            <person name="Rodrigo-Torres L."/>
            <person name="Arahal R. D."/>
            <person name="Lucena T."/>
        </authorList>
    </citation>
    <scope>NUCLEOTIDE SEQUENCE [LARGE SCALE GENOMIC DNA]</scope>
    <source>
        <strain evidence="3 4">CECT 30171</strain>
    </source>
</reference>
<accession>A0ABN7R0T9</accession>
<protein>
    <recommendedName>
        <fullName evidence="2">NERD domain-containing protein</fullName>
    </recommendedName>
</protein>
<dbReference type="EMBL" id="OU015430">
    <property type="protein sequence ID" value="CAG4968819.1"/>
    <property type="molecule type" value="Genomic_DNA"/>
</dbReference>
<proteinExistence type="predicted"/>
<sequence>MLIKAADDQKSRLEALEARAREGGPNALRIEQELRARRAGERAEREAAYLIDFDYAASPNWAVIHDLRIEHAGRVAQIDHLLINRWMDIYALETKSFHSGVKINDDGEFLRWNNYRKTYEGMASPLQQSERHIQVLRDVVAGIALPTRLGVRIAPAFHSFVLVSPNAKIYRPKRFDTSRVIKADQLKKAIWRDIDSENGLIALLKTAAKIVSGDTIEYVARQLAALHQPQEESGQRAAGREDDVTGQPLRASVRPDGRIEPTIDFASGFATARGSSTIPSGVQYGATNSGTDVAQCACKSCRSSEGSVLSGRYGYYFKCAACGTNTAIRFTCAPGHTPRLRGERGAFYRECAQCGSSELFHRNGTPEAPGSRS</sequence>
<dbReference type="Pfam" id="PF08378">
    <property type="entry name" value="NERD"/>
    <property type="match status" value="1"/>
</dbReference>
<evidence type="ECO:0000313" key="4">
    <source>
        <dbReference type="Proteomes" id="UP000680116"/>
    </source>
</evidence>
<evidence type="ECO:0000259" key="2">
    <source>
        <dbReference type="PROSITE" id="PS50965"/>
    </source>
</evidence>
<organism evidence="3 4">
    <name type="scientific">Novilysobacter luteus</name>
    <dbReference type="NCBI Taxonomy" id="2822368"/>
    <lineage>
        <taxon>Bacteria</taxon>
        <taxon>Pseudomonadati</taxon>
        <taxon>Pseudomonadota</taxon>
        <taxon>Gammaproteobacteria</taxon>
        <taxon>Lysobacterales</taxon>
        <taxon>Lysobacteraceae</taxon>
        <taxon>Novilysobacter</taxon>
    </lineage>
</organism>
<name>A0ABN7R0T9_9GAMM</name>
<keyword evidence="4" id="KW-1185">Reference proteome</keyword>
<dbReference type="InterPro" id="IPR011528">
    <property type="entry name" value="NERD"/>
</dbReference>
<dbReference type="Proteomes" id="UP000680116">
    <property type="component" value="Chromosome"/>
</dbReference>
<dbReference type="PROSITE" id="PS50965">
    <property type="entry name" value="NERD"/>
    <property type="match status" value="1"/>
</dbReference>
<dbReference type="RefSeq" id="WP_215219375.1">
    <property type="nucleotide sequence ID" value="NZ_OU015430.1"/>
</dbReference>
<feature type="compositionally biased region" description="Basic and acidic residues" evidence="1">
    <location>
        <begin position="229"/>
        <end position="243"/>
    </location>
</feature>
<evidence type="ECO:0000313" key="3">
    <source>
        <dbReference type="EMBL" id="CAG4968819.1"/>
    </source>
</evidence>
<feature type="domain" description="NERD" evidence="2">
    <location>
        <begin position="39"/>
        <end position="159"/>
    </location>
</feature>